<comment type="cofactor">
    <cofactor evidence="1">
        <name>FAD</name>
        <dbReference type="ChEBI" id="CHEBI:57692"/>
    </cofactor>
</comment>
<evidence type="ECO:0000313" key="9">
    <source>
        <dbReference type="EMBL" id="CAG5106935.1"/>
    </source>
</evidence>
<dbReference type="Proteomes" id="UP001158576">
    <property type="component" value="Chromosome 1"/>
</dbReference>
<evidence type="ECO:0000259" key="8">
    <source>
        <dbReference type="Pfam" id="PF04777"/>
    </source>
</evidence>
<sequence length="289" mass="34201">MTTSFFFPPNQPKRDAEELENKRKLEIFMLSFKKYPMVFCARRLCLIHVSAELQVFRKFLWVLTARKFDRLANTTRSKEDLQIAQTFFNEALLVLREVASTDLLRIVKDFSELSSPNDVSKFTDDWFEEDYFNYRNSGLNRWVNWVDCHSENRAKRRGPCGMWKLLHVMTIYGPGRSKDFSKPAEYASMMSDFITVHFPCVGCRKDFMERIGLTKSDLPRRDPTRIKTNNDFIIWLWKLHNDVNQSLIEDPGLDNMQFGDVKDHPKKIWPDKTTSESDIVDILKKEYRI</sequence>
<evidence type="ECO:0000256" key="3">
    <source>
        <dbReference type="ARBA" id="ARBA00022630"/>
    </source>
</evidence>
<dbReference type="Pfam" id="PF04777">
    <property type="entry name" value="Evr1_Alr"/>
    <property type="match status" value="1"/>
</dbReference>
<dbReference type="EC" id="1.8.3.2" evidence="2"/>
<dbReference type="EMBL" id="OU015566">
    <property type="protein sequence ID" value="CAG5106935.1"/>
    <property type="molecule type" value="Genomic_DNA"/>
</dbReference>
<dbReference type="SUPFAM" id="SSF69000">
    <property type="entry name" value="FAD-dependent thiol oxidase"/>
    <property type="match status" value="1"/>
</dbReference>
<evidence type="ECO:0000256" key="6">
    <source>
        <dbReference type="ARBA" id="ARBA00023002"/>
    </source>
</evidence>
<evidence type="ECO:0000313" key="10">
    <source>
        <dbReference type="Proteomes" id="UP001158576"/>
    </source>
</evidence>
<evidence type="ECO:0000256" key="2">
    <source>
        <dbReference type="ARBA" id="ARBA00012512"/>
    </source>
</evidence>
<name>A0ABN7ST16_OIKDI</name>
<keyword evidence="4" id="KW-0732">Signal</keyword>
<proteinExistence type="predicted"/>
<evidence type="ECO:0000256" key="7">
    <source>
        <dbReference type="ARBA" id="ARBA00023157"/>
    </source>
</evidence>
<keyword evidence="7" id="KW-1015">Disulfide bond</keyword>
<protein>
    <recommendedName>
        <fullName evidence="2">thiol oxidase</fullName>
        <ecNumber evidence="2">1.8.3.2</ecNumber>
    </recommendedName>
</protein>
<keyword evidence="5" id="KW-0274">FAD</keyword>
<evidence type="ECO:0000256" key="1">
    <source>
        <dbReference type="ARBA" id="ARBA00001974"/>
    </source>
</evidence>
<evidence type="ECO:0000256" key="5">
    <source>
        <dbReference type="ARBA" id="ARBA00022827"/>
    </source>
</evidence>
<dbReference type="InterPro" id="IPR036774">
    <property type="entry name" value="ERV/ALR_sulphydryl_oxid_sf"/>
</dbReference>
<reference evidence="9 10" key="1">
    <citation type="submission" date="2021-04" db="EMBL/GenBank/DDBJ databases">
        <authorList>
            <person name="Bliznina A."/>
        </authorList>
    </citation>
    <scope>NUCLEOTIDE SEQUENCE [LARGE SCALE GENOMIC DNA]</scope>
</reference>
<dbReference type="PANTHER" id="PTHR22897">
    <property type="entry name" value="QUIESCIN Q6-RELATED SULFHYDRYL OXIDASE"/>
    <property type="match status" value="1"/>
</dbReference>
<dbReference type="InterPro" id="IPR039798">
    <property type="entry name" value="Sulfhydryl_oxidase"/>
</dbReference>
<dbReference type="PANTHER" id="PTHR22897:SF8">
    <property type="entry name" value="SULFHYDRYL OXIDASE"/>
    <property type="match status" value="1"/>
</dbReference>
<organism evidence="9 10">
    <name type="scientific">Oikopleura dioica</name>
    <name type="common">Tunicate</name>
    <dbReference type="NCBI Taxonomy" id="34765"/>
    <lineage>
        <taxon>Eukaryota</taxon>
        <taxon>Metazoa</taxon>
        <taxon>Chordata</taxon>
        <taxon>Tunicata</taxon>
        <taxon>Appendicularia</taxon>
        <taxon>Copelata</taxon>
        <taxon>Oikopleuridae</taxon>
        <taxon>Oikopleura</taxon>
    </lineage>
</organism>
<dbReference type="Gene3D" id="1.20.120.310">
    <property type="entry name" value="ERV/ALR sulfhydryl oxidase domain"/>
    <property type="match status" value="1"/>
</dbReference>
<evidence type="ECO:0000256" key="4">
    <source>
        <dbReference type="ARBA" id="ARBA00022729"/>
    </source>
</evidence>
<accession>A0ABN7ST16</accession>
<keyword evidence="10" id="KW-1185">Reference proteome</keyword>
<keyword evidence="6" id="KW-0560">Oxidoreductase</keyword>
<keyword evidence="3" id="KW-0285">Flavoprotein</keyword>
<gene>
    <name evidence="9" type="ORF">OKIOD_LOCUS11832</name>
</gene>
<feature type="domain" description="ERV/ALR sulfhydryl oxidase" evidence="8">
    <location>
        <begin position="160"/>
        <end position="250"/>
    </location>
</feature>
<dbReference type="InterPro" id="IPR017905">
    <property type="entry name" value="ERV/ALR_sulphydryl_oxidase"/>
</dbReference>